<dbReference type="EMBL" id="AP018907">
    <property type="protein sequence ID" value="BBF92758.1"/>
    <property type="molecule type" value="Genomic_DNA"/>
</dbReference>
<feature type="region of interest" description="Disordered" evidence="1">
    <location>
        <begin position="80"/>
        <end position="106"/>
    </location>
</feature>
<gene>
    <name evidence="3" type="ORF">BLTE_14430</name>
</gene>
<dbReference type="Proteomes" id="UP000266934">
    <property type="component" value="Chromosome"/>
</dbReference>
<proteinExistence type="predicted"/>
<dbReference type="AlphaFoldDB" id="A0A348FZM5"/>
<reference evidence="3 4" key="1">
    <citation type="submission" date="2018-08" db="EMBL/GenBank/DDBJ databases">
        <title>Complete genome sequencing of Blastochloris tepida GI.</title>
        <authorList>
            <person name="Tsukatani Y."/>
            <person name="Mori H."/>
        </authorList>
    </citation>
    <scope>NUCLEOTIDE SEQUENCE [LARGE SCALE GENOMIC DNA]</scope>
    <source>
        <strain evidence="3 4">GI</strain>
    </source>
</reference>
<keyword evidence="2" id="KW-0472">Membrane</keyword>
<dbReference type="OrthoDB" id="9848032at2"/>
<protein>
    <submittedName>
        <fullName evidence="3">Uncharacterized protein</fullName>
    </submittedName>
</protein>
<keyword evidence="2" id="KW-0812">Transmembrane</keyword>
<feature type="transmembrane region" description="Helical" evidence="2">
    <location>
        <begin position="12"/>
        <end position="31"/>
    </location>
</feature>
<accession>A0A348FZM5</accession>
<evidence type="ECO:0000256" key="1">
    <source>
        <dbReference type="SAM" id="MobiDB-lite"/>
    </source>
</evidence>
<dbReference type="KEGG" id="blag:BLTE_14430"/>
<evidence type="ECO:0000313" key="4">
    <source>
        <dbReference type="Proteomes" id="UP000266934"/>
    </source>
</evidence>
<organism evidence="3 4">
    <name type="scientific">Blastochloris tepida</name>
    <dbReference type="NCBI Taxonomy" id="2233851"/>
    <lineage>
        <taxon>Bacteria</taxon>
        <taxon>Pseudomonadati</taxon>
        <taxon>Pseudomonadota</taxon>
        <taxon>Alphaproteobacteria</taxon>
        <taxon>Hyphomicrobiales</taxon>
        <taxon>Blastochloridaceae</taxon>
        <taxon>Blastochloris</taxon>
    </lineage>
</organism>
<name>A0A348FZM5_9HYPH</name>
<dbReference type="RefSeq" id="WP_126398867.1">
    <property type="nucleotide sequence ID" value="NZ_AP018907.1"/>
</dbReference>
<keyword evidence="4" id="KW-1185">Reference proteome</keyword>
<evidence type="ECO:0000313" key="3">
    <source>
        <dbReference type="EMBL" id="BBF92758.1"/>
    </source>
</evidence>
<sequence>MTAGSRPVEAHLAIALSCLSLALAAGTLVMLHLDAPRVPSPVAAIDTGPVAHVQWQETLRTAFDDLSRMPITTLPMPGNAGFGLTVEPDPSMLAQPEITPSDMPKS</sequence>
<evidence type="ECO:0000256" key="2">
    <source>
        <dbReference type="SAM" id="Phobius"/>
    </source>
</evidence>
<keyword evidence="2" id="KW-1133">Transmembrane helix</keyword>